<organism evidence="1 2">
    <name type="scientific">Candidatus Collierbacteria bacterium GW2011_GWC2_43_12</name>
    <dbReference type="NCBI Taxonomy" id="1618390"/>
    <lineage>
        <taxon>Bacteria</taxon>
        <taxon>Candidatus Collieribacteriota</taxon>
    </lineage>
</organism>
<evidence type="ECO:0000313" key="2">
    <source>
        <dbReference type="Proteomes" id="UP000033980"/>
    </source>
</evidence>
<evidence type="ECO:0000313" key="1">
    <source>
        <dbReference type="EMBL" id="KKS93522.1"/>
    </source>
</evidence>
<reference evidence="1 2" key="1">
    <citation type="journal article" date="2015" name="Nature">
        <title>rRNA introns, odd ribosomes, and small enigmatic genomes across a large radiation of phyla.</title>
        <authorList>
            <person name="Brown C.T."/>
            <person name="Hug L.A."/>
            <person name="Thomas B.C."/>
            <person name="Sharon I."/>
            <person name="Castelle C.J."/>
            <person name="Singh A."/>
            <person name="Wilkins M.J."/>
            <person name="Williams K.H."/>
            <person name="Banfield J.F."/>
        </authorList>
    </citation>
    <scope>NUCLEOTIDE SEQUENCE [LARGE SCALE GENOMIC DNA]</scope>
</reference>
<gene>
    <name evidence="1" type="ORF">UV68_C0020G0022</name>
</gene>
<proteinExistence type="predicted"/>
<accession>A0A0G1D728</accession>
<dbReference type="AlphaFoldDB" id="A0A0G1D728"/>
<dbReference type="EMBL" id="LCFK01000020">
    <property type="protein sequence ID" value="KKS93522.1"/>
    <property type="molecule type" value="Genomic_DNA"/>
</dbReference>
<dbReference type="Proteomes" id="UP000033980">
    <property type="component" value="Unassembled WGS sequence"/>
</dbReference>
<feature type="non-terminal residue" evidence="1">
    <location>
        <position position="22"/>
    </location>
</feature>
<comment type="caution">
    <text evidence="1">The sequence shown here is derived from an EMBL/GenBank/DDBJ whole genome shotgun (WGS) entry which is preliminary data.</text>
</comment>
<name>A0A0G1D728_9BACT</name>
<protein>
    <submittedName>
        <fullName evidence="1">Uncharacterized protein</fullName>
    </submittedName>
</protein>
<sequence length="22" mass="2532">MKNLSGQQSLWVVFPILIVLVF</sequence>